<dbReference type="SUPFAM" id="SSF52540">
    <property type="entry name" value="P-loop containing nucleoside triphosphate hydrolases"/>
    <property type="match status" value="1"/>
</dbReference>
<keyword evidence="6" id="KW-1185">Reference proteome</keyword>
<sequence>MSTSRPGGVSDTNSLAAVDDTSAAVVVRKAYKEYRSKSLFRRAAGNMVIRGLDMTVRRGTIYGLLGASGCGKTTLIRSIVGRDQLTSGVIRTLGGTPGAPGSGVPGPAVGYMPQELSLYSGFSIGETFRYFGWLTGVQNEELAERTSGLLEFLDLPPSHCMVGELSGGQQRRVSFAVALLHRPPLLILDEPTVGVDSVLRQRLWDHLLDISADGRTAVIITTHYIEEARQAHTLGLMRQGVLLAEDAPDRILERHRCGSIEQVFLKLSRAQAGATTHREADVTAPAVPAAGRVGDQRSE</sequence>
<feature type="region of interest" description="Disordered" evidence="3">
    <location>
        <begin position="275"/>
        <end position="299"/>
    </location>
</feature>
<evidence type="ECO:0000256" key="3">
    <source>
        <dbReference type="SAM" id="MobiDB-lite"/>
    </source>
</evidence>
<keyword evidence="1" id="KW-0547">Nucleotide-binding</keyword>
<dbReference type="InterPro" id="IPR027417">
    <property type="entry name" value="P-loop_NTPase"/>
</dbReference>
<comment type="caution">
    <text evidence="5">The sequence shown here is derived from an EMBL/GenBank/DDBJ whole genome shotgun (WGS) entry which is preliminary data.</text>
</comment>
<evidence type="ECO:0000259" key="4">
    <source>
        <dbReference type="PROSITE" id="PS50893"/>
    </source>
</evidence>
<evidence type="ECO:0000313" key="6">
    <source>
        <dbReference type="Proteomes" id="UP001075354"/>
    </source>
</evidence>
<evidence type="ECO:0000256" key="1">
    <source>
        <dbReference type="ARBA" id="ARBA00022741"/>
    </source>
</evidence>
<dbReference type="Gene3D" id="3.40.50.300">
    <property type="entry name" value="P-loop containing nucleotide triphosphate hydrolases"/>
    <property type="match status" value="1"/>
</dbReference>
<dbReference type="PANTHER" id="PTHR43038:SF3">
    <property type="entry name" value="ABC TRANSPORTER G FAMILY MEMBER 20 ISOFORM X1"/>
    <property type="match status" value="1"/>
</dbReference>
<evidence type="ECO:0000313" key="5">
    <source>
        <dbReference type="EMBL" id="KAJ1519096.1"/>
    </source>
</evidence>
<proteinExistence type="predicted"/>
<dbReference type="GO" id="GO:0016887">
    <property type="term" value="F:ATP hydrolysis activity"/>
    <property type="evidence" value="ECO:0007669"/>
    <property type="project" value="InterPro"/>
</dbReference>
<keyword evidence="2" id="KW-0067">ATP-binding</keyword>
<evidence type="ECO:0000256" key="2">
    <source>
        <dbReference type="ARBA" id="ARBA00022840"/>
    </source>
</evidence>
<dbReference type="GO" id="GO:0005524">
    <property type="term" value="F:ATP binding"/>
    <property type="evidence" value="ECO:0007669"/>
    <property type="project" value="UniProtKB-KW"/>
</dbReference>
<reference evidence="5" key="1">
    <citation type="submission" date="2022-12" db="EMBL/GenBank/DDBJ databases">
        <title>Chromosome-level genome assembly of the bean flower thrips Megalurothrips usitatus.</title>
        <authorList>
            <person name="Ma L."/>
            <person name="Liu Q."/>
            <person name="Li H."/>
            <person name="Cai W."/>
        </authorList>
    </citation>
    <scope>NUCLEOTIDE SEQUENCE</scope>
    <source>
        <strain evidence="5">Cailab_2022a</strain>
    </source>
</reference>
<dbReference type="SMART" id="SM00382">
    <property type="entry name" value="AAA"/>
    <property type="match status" value="1"/>
</dbReference>
<protein>
    <recommendedName>
        <fullName evidence="4">ABC transporter domain-containing protein</fullName>
    </recommendedName>
</protein>
<accession>A0AAV7X609</accession>
<dbReference type="PANTHER" id="PTHR43038">
    <property type="entry name" value="ATP-BINDING CASSETTE, SUB-FAMILY H, MEMBER 1"/>
    <property type="match status" value="1"/>
</dbReference>
<dbReference type="InterPro" id="IPR003439">
    <property type="entry name" value="ABC_transporter-like_ATP-bd"/>
</dbReference>
<dbReference type="PROSITE" id="PS50893">
    <property type="entry name" value="ABC_TRANSPORTER_2"/>
    <property type="match status" value="1"/>
</dbReference>
<dbReference type="PROSITE" id="PS00211">
    <property type="entry name" value="ABC_TRANSPORTER_1"/>
    <property type="match status" value="1"/>
</dbReference>
<dbReference type="InterPro" id="IPR003593">
    <property type="entry name" value="AAA+_ATPase"/>
</dbReference>
<gene>
    <name evidence="5" type="ORF">ONE63_011338</name>
</gene>
<dbReference type="CDD" id="cd03230">
    <property type="entry name" value="ABC_DR_subfamily_A"/>
    <property type="match status" value="1"/>
</dbReference>
<dbReference type="AlphaFoldDB" id="A0AAV7X609"/>
<dbReference type="Pfam" id="PF00005">
    <property type="entry name" value="ABC_tran"/>
    <property type="match status" value="1"/>
</dbReference>
<dbReference type="Proteomes" id="UP001075354">
    <property type="component" value="Unassembled WGS sequence"/>
</dbReference>
<name>A0AAV7X609_9NEOP</name>
<organism evidence="5 6">
    <name type="scientific">Megalurothrips usitatus</name>
    <name type="common">bean blossom thrips</name>
    <dbReference type="NCBI Taxonomy" id="439358"/>
    <lineage>
        <taxon>Eukaryota</taxon>
        <taxon>Metazoa</taxon>
        <taxon>Ecdysozoa</taxon>
        <taxon>Arthropoda</taxon>
        <taxon>Hexapoda</taxon>
        <taxon>Insecta</taxon>
        <taxon>Pterygota</taxon>
        <taxon>Neoptera</taxon>
        <taxon>Paraneoptera</taxon>
        <taxon>Thysanoptera</taxon>
        <taxon>Terebrantia</taxon>
        <taxon>Thripoidea</taxon>
        <taxon>Thripidae</taxon>
        <taxon>Megalurothrips</taxon>
    </lineage>
</organism>
<dbReference type="EMBL" id="JAPTSV010000786">
    <property type="protein sequence ID" value="KAJ1519096.1"/>
    <property type="molecule type" value="Genomic_DNA"/>
</dbReference>
<dbReference type="InterPro" id="IPR017871">
    <property type="entry name" value="ABC_transporter-like_CS"/>
</dbReference>
<feature type="domain" description="ABC transporter" evidence="4">
    <location>
        <begin position="34"/>
        <end position="264"/>
    </location>
</feature>